<reference evidence="7" key="1">
    <citation type="journal article" date="2019" name="Int. J. Syst. Evol. Microbiol.">
        <title>The Global Catalogue of Microorganisms (GCM) 10K type strain sequencing project: providing services to taxonomists for standard genome sequencing and annotation.</title>
        <authorList>
            <consortium name="The Broad Institute Genomics Platform"/>
            <consortium name="The Broad Institute Genome Sequencing Center for Infectious Disease"/>
            <person name="Wu L."/>
            <person name="Ma J."/>
        </authorList>
    </citation>
    <scope>NUCLEOTIDE SEQUENCE [LARGE SCALE GENOMIC DNA]</scope>
    <source>
        <strain evidence="7">CGMCC 1.15643</strain>
    </source>
</reference>
<evidence type="ECO:0000313" key="6">
    <source>
        <dbReference type="EMBL" id="MFC5294592.1"/>
    </source>
</evidence>
<feature type="domain" description="RsdA/BaiN/AoA(So)-like insert" evidence="5">
    <location>
        <begin position="195"/>
        <end position="345"/>
    </location>
</feature>
<evidence type="ECO:0000256" key="2">
    <source>
        <dbReference type="ARBA" id="ARBA00022630"/>
    </source>
</evidence>
<evidence type="ECO:0000256" key="3">
    <source>
        <dbReference type="ARBA" id="ARBA00022827"/>
    </source>
</evidence>
<dbReference type="InterPro" id="IPR023166">
    <property type="entry name" value="BaiN-like_dom_sf"/>
</dbReference>
<dbReference type="PANTHER" id="PTHR42887:SF1">
    <property type="entry name" value="BLR3961 PROTEIN"/>
    <property type="match status" value="1"/>
</dbReference>
<accession>A0ABW0F5U1</accession>
<dbReference type="NCBIfam" id="TIGR03862">
    <property type="entry name" value="flavo_PP4765"/>
    <property type="match status" value="1"/>
</dbReference>
<dbReference type="Gene3D" id="2.40.30.10">
    <property type="entry name" value="Translation factors"/>
    <property type="match status" value="1"/>
</dbReference>
<feature type="domain" description="RsdA/BaiN/AoA(So)-like Rossmann fold-like" evidence="4">
    <location>
        <begin position="7"/>
        <end position="398"/>
    </location>
</feature>
<dbReference type="RefSeq" id="WP_260349064.1">
    <property type="nucleotide sequence ID" value="NZ_JAOAOS010000007.1"/>
</dbReference>
<dbReference type="PANTHER" id="PTHR42887">
    <property type="entry name" value="OS12G0638800 PROTEIN"/>
    <property type="match status" value="1"/>
</dbReference>
<dbReference type="InterPro" id="IPR036188">
    <property type="entry name" value="FAD/NAD-bd_sf"/>
</dbReference>
<dbReference type="Proteomes" id="UP001595976">
    <property type="component" value="Unassembled WGS sequence"/>
</dbReference>
<keyword evidence="3" id="KW-0274">FAD</keyword>
<keyword evidence="2" id="KW-0285">Flavoprotein</keyword>
<protein>
    <submittedName>
        <fullName evidence="6">TIGR03862 family flavoprotein</fullName>
    </submittedName>
</protein>
<evidence type="ECO:0000256" key="1">
    <source>
        <dbReference type="ARBA" id="ARBA00001974"/>
    </source>
</evidence>
<dbReference type="SUPFAM" id="SSF51905">
    <property type="entry name" value="FAD/NAD(P)-binding domain"/>
    <property type="match status" value="1"/>
</dbReference>
<dbReference type="EMBL" id="JBHSLI010000006">
    <property type="protein sequence ID" value="MFC5294592.1"/>
    <property type="molecule type" value="Genomic_DNA"/>
</dbReference>
<dbReference type="Pfam" id="PF03486">
    <property type="entry name" value="HI0933_like"/>
    <property type="match status" value="1"/>
</dbReference>
<comment type="caution">
    <text evidence="6">The sequence shown here is derived from an EMBL/GenBank/DDBJ whole genome shotgun (WGS) entry which is preliminary data.</text>
</comment>
<dbReference type="SUPFAM" id="SSF160996">
    <property type="entry name" value="HI0933 insert domain-like"/>
    <property type="match status" value="1"/>
</dbReference>
<organism evidence="6 7">
    <name type="scientific">Bosea minatitlanensis</name>
    <dbReference type="NCBI Taxonomy" id="128782"/>
    <lineage>
        <taxon>Bacteria</taxon>
        <taxon>Pseudomonadati</taxon>
        <taxon>Pseudomonadota</taxon>
        <taxon>Alphaproteobacteria</taxon>
        <taxon>Hyphomicrobiales</taxon>
        <taxon>Boseaceae</taxon>
        <taxon>Bosea</taxon>
    </lineage>
</organism>
<evidence type="ECO:0000313" key="7">
    <source>
        <dbReference type="Proteomes" id="UP001595976"/>
    </source>
</evidence>
<keyword evidence="7" id="KW-1185">Reference proteome</keyword>
<proteinExistence type="predicted"/>
<dbReference type="InterPro" id="IPR022460">
    <property type="entry name" value="Flavoprotein_PP4765"/>
</dbReference>
<name>A0ABW0F5U1_9HYPH</name>
<comment type="cofactor">
    <cofactor evidence="1">
        <name>FAD</name>
        <dbReference type="ChEBI" id="CHEBI:57692"/>
    </cofactor>
</comment>
<dbReference type="InterPro" id="IPR055178">
    <property type="entry name" value="RsdA/BaiN/AoA(So)-like_dom"/>
</dbReference>
<gene>
    <name evidence="6" type="ORF">ACFPK2_16505</name>
</gene>
<dbReference type="Pfam" id="PF22780">
    <property type="entry name" value="HI0933_like_1st"/>
    <property type="match status" value="1"/>
</dbReference>
<dbReference type="Gene3D" id="1.10.8.260">
    <property type="entry name" value="HI0933 insert domain-like"/>
    <property type="match status" value="1"/>
</dbReference>
<dbReference type="NCBIfam" id="TIGR00275">
    <property type="entry name" value="aminoacetone oxidase family FAD-binding enzyme"/>
    <property type="match status" value="1"/>
</dbReference>
<sequence length="407" mass="42796">MEKPIRNIAIIGAGPAGLIAAERLAGAEHRVTIHERMASPARKFLLAGRGGLNLTHSEPFDAFLRRYREAAGWLEPALRAFPPQALRDWADGLGAETFVGSSGRVFPRVLKASPLLRTWLRRLEGLGVRLATGRLWTGWDEAGALTFTLASGETEAVRPDATLLALGGASWPRLGSDGGWVPLLAGRGVAIAPLRPANAGFAVAWSQPMRERFAGQPLKRIVARFAGEEAAGEAMIDAGGIEGGAIYALSAPLRQAVLRDGAATLRLDLRPDLSADALAARLAKRRKGETLSNHLRKAGGLSPVAAALLREAGGMAPPAEPHALAALVKDVPLRLGAPMPLDRAIATAGGIARAEVDAGFMLERLPGVFVAGEMLDWEAPTGGYLLQASFATGMAAAAGMEAWLARR</sequence>
<dbReference type="InterPro" id="IPR004792">
    <property type="entry name" value="BaiN-like"/>
</dbReference>
<dbReference type="InterPro" id="IPR057661">
    <property type="entry name" value="RsdA/BaiN/AoA(So)_Rossmann"/>
</dbReference>
<evidence type="ECO:0000259" key="4">
    <source>
        <dbReference type="Pfam" id="PF03486"/>
    </source>
</evidence>
<dbReference type="Gene3D" id="3.50.50.60">
    <property type="entry name" value="FAD/NAD(P)-binding domain"/>
    <property type="match status" value="1"/>
</dbReference>
<evidence type="ECO:0000259" key="5">
    <source>
        <dbReference type="Pfam" id="PF22780"/>
    </source>
</evidence>